<dbReference type="Proteomes" id="UP000664417">
    <property type="component" value="Unassembled WGS sequence"/>
</dbReference>
<dbReference type="AlphaFoldDB" id="A0A8J7Q5A5"/>
<dbReference type="EMBL" id="JAFREP010000001">
    <property type="protein sequence ID" value="MBO1316894.1"/>
    <property type="molecule type" value="Genomic_DNA"/>
</dbReference>
<evidence type="ECO:0000313" key="2">
    <source>
        <dbReference type="EMBL" id="MBO1316894.1"/>
    </source>
</evidence>
<keyword evidence="3" id="KW-1185">Reference proteome</keyword>
<feature type="region of interest" description="Disordered" evidence="1">
    <location>
        <begin position="163"/>
        <end position="190"/>
    </location>
</feature>
<sequence length="190" mass="21628">MWLMLLCVWLQQPSVQVGTEVDTTNAQIFLRSGERIEMINVRLRGINAGSFEIQTKENHQILSLASILRIKKIGNETGRFEVWLDNGDILKGKIRNVAFESDKTIGGTGAVYLMLYNLDRIHFISASPMRHCLTGHYEKNTPYPFCPICGAELQFGTYEDEEKKERYPNPQFHQWRLDPRNPTSGPVGGG</sequence>
<dbReference type="RefSeq" id="WP_207856131.1">
    <property type="nucleotide sequence ID" value="NZ_JAFREP010000001.1"/>
</dbReference>
<evidence type="ECO:0000256" key="1">
    <source>
        <dbReference type="SAM" id="MobiDB-lite"/>
    </source>
</evidence>
<organism evidence="2 3">
    <name type="scientific">Acanthopleuribacter pedis</name>
    <dbReference type="NCBI Taxonomy" id="442870"/>
    <lineage>
        <taxon>Bacteria</taxon>
        <taxon>Pseudomonadati</taxon>
        <taxon>Acidobacteriota</taxon>
        <taxon>Holophagae</taxon>
        <taxon>Acanthopleuribacterales</taxon>
        <taxon>Acanthopleuribacteraceae</taxon>
        <taxon>Acanthopleuribacter</taxon>
    </lineage>
</organism>
<evidence type="ECO:0000313" key="3">
    <source>
        <dbReference type="Proteomes" id="UP000664417"/>
    </source>
</evidence>
<gene>
    <name evidence="2" type="ORF">J3U88_00380</name>
</gene>
<name>A0A8J7Q5A5_9BACT</name>
<accession>A0A8J7Q5A5</accession>
<comment type="caution">
    <text evidence="2">The sequence shown here is derived from an EMBL/GenBank/DDBJ whole genome shotgun (WGS) entry which is preliminary data.</text>
</comment>
<proteinExistence type="predicted"/>
<protein>
    <submittedName>
        <fullName evidence="2">Uncharacterized protein</fullName>
    </submittedName>
</protein>
<reference evidence="2" key="1">
    <citation type="submission" date="2021-03" db="EMBL/GenBank/DDBJ databases">
        <authorList>
            <person name="Wang G."/>
        </authorList>
    </citation>
    <scope>NUCLEOTIDE SEQUENCE</scope>
    <source>
        <strain evidence="2">KCTC 12899</strain>
    </source>
</reference>